<protein>
    <submittedName>
        <fullName evidence="2">Uncharacterized protein</fullName>
    </submittedName>
</protein>
<dbReference type="Proteomes" id="UP000046122">
    <property type="component" value="Unassembled WGS sequence"/>
</dbReference>
<feature type="compositionally biased region" description="Basic and acidic residues" evidence="1">
    <location>
        <begin position="1"/>
        <end position="12"/>
    </location>
</feature>
<gene>
    <name evidence="2" type="ORF">MPL3365_210038</name>
</gene>
<reference evidence="2 3" key="1">
    <citation type="submission" date="2014-08" db="EMBL/GenBank/DDBJ databases">
        <authorList>
            <person name="Moulin Lionel"/>
        </authorList>
    </citation>
    <scope>NUCLEOTIDE SEQUENCE [LARGE SCALE GENOMIC DNA]</scope>
</reference>
<organism evidence="2 3">
    <name type="scientific">Mesorhizobium plurifarium</name>
    <dbReference type="NCBI Taxonomy" id="69974"/>
    <lineage>
        <taxon>Bacteria</taxon>
        <taxon>Pseudomonadati</taxon>
        <taxon>Pseudomonadota</taxon>
        <taxon>Alphaproteobacteria</taxon>
        <taxon>Hyphomicrobiales</taxon>
        <taxon>Phyllobacteriaceae</taxon>
        <taxon>Mesorhizobium</taxon>
    </lineage>
</organism>
<name>A0A090GUA0_MESPL</name>
<evidence type="ECO:0000313" key="2">
    <source>
        <dbReference type="EMBL" id="CDX55776.1"/>
    </source>
</evidence>
<accession>A0A090GUA0</accession>
<evidence type="ECO:0000313" key="3">
    <source>
        <dbReference type="Proteomes" id="UP000046122"/>
    </source>
</evidence>
<dbReference type="AlphaFoldDB" id="A0A090GUA0"/>
<proteinExistence type="predicted"/>
<feature type="region of interest" description="Disordered" evidence="1">
    <location>
        <begin position="1"/>
        <end position="21"/>
    </location>
</feature>
<sequence length="21" mass="2416">MNAVHEIRDKSVSKPIPFEFA</sequence>
<evidence type="ECO:0000256" key="1">
    <source>
        <dbReference type="SAM" id="MobiDB-lite"/>
    </source>
</evidence>
<dbReference type="EMBL" id="CCNE01000014">
    <property type="protein sequence ID" value="CDX55776.1"/>
    <property type="molecule type" value="Genomic_DNA"/>
</dbReference>